<dbReference type="AlphaFoldDB" id="A0A078A1K8"/>
<feature type="compositionally biased region" description="Polar residues" evidence="1">
    <location>
        <begin position="882"/>
        <end position="895"/>
    </location>
</feature>
<feature type="compositionally biased region" description="Polar residues" evidence="1">
    <location>
        <begin position="824"/>
        <end position="834"/>
    </location>
</feature>
<feature type="region of interest" description="Disordered" evidence="1">
    <location>
        <begin position="617"/>
        <end position="643"/>
    </location>
</feature>
<feature type="compositionally biased region" description="Basic and acidic residues" evidence="1">
    <location>
        <begin position="672"/>
        <end position="758"/>
    </location>
</feature>
<feature type="region of interest" description="Disordered" evidence="1">
    <location>
        <begin position="1"/>
        <end position="54"/>
    </location>
</feature>
<organism evidence="2 3">
    <name type="scientific">Stylonychia lemnae</name>
    <name type="common">Ciliate</name>
    <dbReference type="NCBI Taxonomy" id="5949"/>
    <lineage>
        <taxon>Eukaryota</taxon>
        <taxon>Sar</taxon>
        <taxon>Alveolata</taxon>
        <taxon>Ciliophora</taxon>
        <taxon>Intramacronucleata</taxon>
        <taxon>Spirotrichea</taxon>
        <taxon>Stichotrichia</taxon>
        <taxon>Sporadotrichida</taxon>
        <taxon>Oxytrichidae</taxon>
        <taxon>Stylonychinae</taxon>
        <taxon>Stylonychia</taxon>
    </lineage>
</organism>
<feature type="compositionally biased region" description="Acidic residues" evidence="1">
    <location>
        <begin position="1"/>
        <end position="23"/>
    </location>
</feature>
<feature type="region of interest" description="Disordered" evidence="1">
    <location>
        <begin position="664"/>
        <end position="901"/>
    </location>
</feature>
<dbReference type="InParanoid" id="A0A078A1K8"/>
<dbReference type="Proteomes" id="UP000039865">
    <property type="component" value="Unassembled WGS sequence"/>
</dbReference>
<dbReference type="OrthoDB" id="10677498at2759"/>
<feature type="compositionally biased region" description="Acidic residues" evidence="1">
    <location>
        <begin position="160"/>
        <end position="172"/>
    </location>
</feature>
<sequence>MIDDNYSDDIGNEFEEEYLDDDYEEKKAKPQPQIKNDFWDPQQKPSTINTSNQKSTISTVKNNITPVVQKAVIKQAIAPVVQVNNAKPTYQLEEDEEEGDYEDDDFDEDEEDKFKKTAMQFTKQLDTLKAQNEIRKAQVDKLEKNTIQQKQGTYQKPTQDEDDEDYDDDFDQEYEKIVNQQNQKVQPKHTSSVIQPTSKPSLIDPRSKQATMSKNDLKSQQDVQSTPDKSVTAKIQKHIEDRNPYKFIEKTLGEARGKLDKMKGTPQLLETLTDVFIMFVAYFYQNTKKKKFLKSENKQLRDQLKKMSENVNLLIEKMNQETLRKKRLQGGGNSSRPGSQRIKAREKEIQNTDKAIQNLIKEHQRLKKRLEEVQSPDFLLNLKKNIRTTEQEIKNYEKMLQQLHVEQIRREKRLDKIIEKNEPETMKQINDQTSRLAYLNEKIAELREQYDKSEKLKDQQTEHLEELKTRLEKLQQIADHYGIEVDKHDQNNKDYEKLNTDLANLEKQKRIIKSAIDTMTKKFEGAIIDKKKEFDQLYMKKAMILKSYNEKIKMLRIKGQEIQELIEKAKAGADKGLIEILKKYEEANQKIFEKYPEGEEVELSILEAAATELQKAEQSRVYNDTQPDDSGLDSVKKVKKKKKEIDDDMQKYLEELKLKEQDIQAKLQSQQDQERQKRENENQIKQKQQRNEKEEQDKQKRDQQDKKQREEDDKKQRDIEKRLQEQREKLEQEKALQKQREEEEVRQRKQKEDEERLAQEALNKKPNIASKPFSLNRKAQQQNQTNVQQQQSIAQKQEVKNGNDIDDEVQDEVKSDQEDKYQQLIVQSTPQQQESNKKPATFSKPAFMMKPSVKNPSQNDIQNNSQLNNDASRNIGSIPGGSIQNQRGAEQQKPVSFTEKYGIAPTVNNQAQNNVGSFQSNALDINSTIPTLQENGPSRRLIQQPSYVPGAQSRISTEKPVTITDSSQQNKEPVKRQIVDPFAKYDSYDPLAKLQPAGQSQIQPLANQNQIPIISNNQQQAKIGEVKPLQQQQQKNPWGDPVQSDFKEIPILNNNNLGGAGVQPLNKGLWGDQPLSEPKSLGVNQIGGGLGAAQKQNIWGNQPLEQPKKNLWDDIPQEQPKSINQPTILGQQQQQPKRSLWDEQPSEFKVQDSNIVKPLNNNNFGGGIAPVNKYDFSSKNDGNQISSLGGAGIGLAGGIGVSDTQNKAQPSNDYLSMIGDRNTRQPRRMAAPGGQPKQDKPKQNIGGGGGGIMSGLDELGDL</sequence>
<evidence type="ECO:0000256" key="1">
    <source>
        <dbReference type="SAM" id="MobiDB-lite"/>
    </source>
</evidence>
<evidence type="ECO:0000313" key="3">
    <source>
        <dbReference type="Proteomes" id="UP000039865"/>
    </source>
</evidence>
<feature type="compositionally biased region" description="Acidic residues" evidence="1">
    <location>
        <begin position="92"/>
        <end position="111"/>
    </location>
</feature>
<dbReference type="EMBL" id="CCKQ01004183">
    <property type="protein sequence ID" value="CDW75333.1"/>
    <property type="molecule type" value="Genomic_DNA"/>
</dbReference>
<feature type="compositionally biased region" description="Polar residues" evidence="1">
    <location>
        <begin position="145"/>
        <end position="157"/>
    </location>
</feature>
<feature type="compositionally biased region" description="Polar residues" evidence="1">
    <location>
        <begin position="208"/>
        <end position="229"/>
    </location>
</feature>
<feature type="region of interest" description="Disordered" evidence="1">
    <location>
        <begin position="140"/>
        <end position="229"/>
    </location>
</feature>
<accession>A0A078A1K8</accession>
<dbReference type="OMA" id="NIASKPF"/>
<feature type="compositionally biased region" description="Polar residues" evidence="1">
    <location>
        <begin position="178"/>
        <end position="200"/>
    </location>
</feature>
<reference evidence="2 3" key="1">
    <citation type="submission" date="2014-06" db="EMBL/GenBank/DDBJ databases">
        <authorList>
            <person name="Swart Estienne"/>
        </authorList>
    </citation>
    <scope>NUCLEOTIDE SEQUENCE [LARGE SCALE GENOMIC DNA]</scope>
    <source>
        <strain evidence="2 3">130c</strain>
    </source>
</reference>
<name>A0A078A1K8_STYLE</name>
<feature type="region of interest" description="Disordered" evidence="1">
    <location>
        <begin position="323"/>
        <end position="342"/>
    </location>
</feature>
<evidence type="ECO:0000313" key="2">
    <source>
        <dbReference type="EMBL" id="CDW75333.1"/>
    </source>
</evidence>
<protein>
    <submittedName>
        <fullName evidence="2">Uncharacterized protein</fullName>
    </submittedName>
</protein>
<proteinExistence type="predicted"/>
<feature type="region of interest" description="Disordered" evidence="1">
    <location>
        <begin position="86"/>
        <end position="112"/>
    </location>
</feature>
<feature type="compositionally biased region" description="Polar residues" evidence="1">
    <location>
        <begin position="854"/>
        <end position="875"/>
    </location>
</feature>
<feature type="compositionally biased region" description="Basic and acidic residues" evidence="1">
    <location>
        <begin position="811"/>
        <end position="821"/>
    </location>
</feature>
<feature type="region of interest" description="Disordered" evidence="1">
    <location>
        <begin position="1204"/>
        <end position="1262"/>
    </location>
</feature>
<feature type="region of interest" description="Disordered" evidence="1">
    <location>
        <begin position="946"/>
        <end position="974"/>
    </location>
</feature>
<feature type="compositionally biased region" description="Low complexity" evidence="1">
    <location>
        <begin position="780"/>
        <end position="791"/>
    </location>
</feature>
<feature type="compositionally biased region" description="Polar residues" evidence="1">
    <location>
        <begin position="1204"/>
        <end position="1214"/>
    </location>
</feature>
<gene>
    <name evidence="2" type="primary">Contig11484.g12289</name>
    <name evidence="2" type="ORF">STYLEM_4320</name>
</gene>
<keyword evidence="3" id="KW-1185">Reference proteome</keyword>
<feature type="compositionally biased region" description="Polar residues" evidence="1">
    <location>
        <begin position="43"/>
        <end position="54"/>
    </location>
</feature>